<dbReference type="EMBL" id="PYMP01000014">
    <property type="protein sequence ID" value="PSU50382.1"/>
    <property type="molecule type" value="Genomic_DNA"/>
</dbReference>
<keyword evidence="3 6" id="KW-0812">Transmembrane</keyword>
<organism evidence="9 11">
    <name type="scientific">Photobacterium phosphoreum</name>
    <dbReference type="NCBI Taxonomy" id="659"/>
    <lineage>
        <taxon>Bacteria</taxon>
        <taxon>Pseudomonadati</taxon>
        <taxon>Pseudomonadota</taxon>
        <taxon>Gammaproteobacteria</taxon>
        <taxon>Vibrionales</taxon>
        <taxon>Vibrionaceae</taxon>
        <taxon>Photobacterium</taxon>
    </lineage>
</organism>
<dbReference type="Pfam" id="PF06271">
    <property type="entry name" value="RDD"/>
    <property type="match status" value="1"/>
</dbReference>
<keyword evidence="2" id="KW-1003">Cell membrane</keyword>
<dbReference type="GO" id="GO:0005886">
    <property type="term" value="C:plasma membrane"/>
    <property type="evidence" value="ECO:0007669"/>
    <property type="project" value="UniProtKB-SubCell"/>
</dbReference>
<evidence type="ECO:0000313" key="10">
    <source>
        <dbReference type="Proteomes" id="UP000241405"/>
    </source>
</evidence>
<evidence type="ECO:0000256" key="1">
    <source>
        <dbReference type="ARBA" id="ARBA00004651"/>
    </source>
</evidence>
<dbReference type="RefSeq" id="WP_107190832.1">
    <property type="nucleotide sequence ID" value="NZ_PYMN01000020.1"/>
</dbReference>
<dbReference type="PANTHER" id="PTHR36115">
    <property type="entry name" value="PROLINE-RICH ANTIGEN HOMOLOG-RELATED"/>
    <property type="match status" value="1"/>
</dbReference>
<accession>A0A2T3JMW3</accession>
<dbReference type="Proteomes" id="UP000241618">
    <property type="component" value="Unassembled WGS sequence"/>
</dbReference>
<evidence type="ECO:0000313" key="8">
    <source>
        <dbReference type="EMBL" id="PSU23936.1"/>
    </source>
</evidence>
<keyword evidence="5 6" id="KW-0472">Membrane</keyword>
<evidence type="ECO:0000256" key="2">
    <source>
        <dbReference type="ARBA" id="ARBA00022475"/>
    </source>
</evidence>
<evidence type="ECO:0000256" key="6">
    <source>
        <dbReference type="SAM" id="Phobius"/>
    </source>
</evidence>
<evidence type="ECO:0000256" key="4">
    <source>
        <dbReference type="ARBA" id="ARBA00022989"/>
    </source>
</evidence>
<keyword evidence="4 6" id="KW-1133">Transmembrane helix</keyword>
<dbReference type="InterPro" id="IPR010432">
    <property type="entry name" value="RDD"/>
</dbReference>
<evidence type="ECO:0000259" key="7">
    <source>
        <dbReference type="Pfam" id="PF06271"/>
    </source>
</evidence>
<feature type="transmembrane region" description="Helical" evidence="6">
    <location>
        <begin position="104"/>
        <end position="123"/>
    </location>
</feature>
<comment type="caution">
    <text evidence="9">The sequence shown here is derived from an EMBL/GenBank/DDBJ whole genome shotgun (WGS) entry which is preliminary data.</text>
</comment>
<dbReference type="PANTHER" id="PTHR36115:SF4">
    <property type="entry name" value="MEMBRANE PROTEIN"/>
    <property type="match status" value="1"/>
</dbReference>
<feature type="transmembrane region" description="Helical" evidence="6">
    <location>
        <begin position="12"/>
        <end position="35"/>
    </location>
</feature>
<feature type="transmembrane region" description="Helical" evidence="6">
    <location>
        <begin position="55"/>
        <end position="72"/>
    </location>
</feature>
<reference evidence="10 11" key="1">
    <citation type="submission" date="2018-03" db="EMBL/GenBank/DDBJ databases">
        <title>Whole genome sequencing of Histamine producing bacteria.</title>
        <authorList>
            <person name="Butler K."/>
        </authorList>
    </citation>
    <scope>NUCLEOTIDE SEQUENCE [LARGE SCALE GENOMIC DNA]</scope>
    <source>
        <strain evidence="9 11">FS-6.1</strain>
        <strain evidence="8 10">FS-6.2</strain>
    </source>
</reference>
<dbReference type="AlphaFoldDB" id="A0A2T3JMW3"/>
<name>A0A2T3JMW3_PHOPO</name>
<feature type="domain" description="RDD" evidence="7">
    <location>
        <begin position="11"/>
        <end position="136"/>
    </location>
</feature>
<comment type="subcellular location">
    <subcellularLocation>
        <location evidence="1">Cell membrane</location>
        <topology evidence="1">Multi-pass membrane protein</topology>
    </subcellularLocation>
</comment>
<proteinExistence type="predicted"/>
<sequence>MNNEITIAYIGFWQRVLASLVDTALVVLITVPLMYFAYGEIYPQTDTFVMGPMDVLINYALPFIGVILFWVYKSATPGKMVIKAQIVDAQTGGKPSAKQSVIRYLGYFVSTIPLGLGLMWVGWDKRKQGWHDKLAGTVVIKKNVNV</sequence>
<evidence type="ECO:0000256" key="3">
    <source>
        <dbReference type="ARBA" id="ARBA00022692"/>
    </source>
</evidence>
<dbReference type="EMBL" id="PYMO01000014">
    <property type="protein sequence ID" value="PSU23936.1"/>
    <property type="molecule type" value="Genomic_DNA"/>
</dbReference>
<evidence type="ECO:0000313" key="11">
    <source>
        <dbReference type="Proteomes" id="UP000241618"/>
    </source>
</evidence>
<dbReference type="InterPro" id="IPR051791">
    <property type="entry name" value="Pra-immunoreactive"/>
</dbReference>
<keyword evidence="10" id="KW-1185">Reference proteome</keyword>
<gene>
    <name evidence="9" type="ORF">C9J18_14425</name>
    <name evidence="8" type="ORF">CTM96_13710</name>
</gene>
<protein>
    <submittedName>
        <fullName evidence="9">RDD family protein</fullName>
    </submittedName>
</protein>
<evidence type="ECO:0000256" key="5">
    <source>
        <dbReference type="ARBA" id="ARBA00023136"/>
    </source>
</evidence>
<dbReference type="Proteomes" id="UP000241405">
    <property type="component" value="Unassembled WGS sequence"/>
</dbReference>
<evidence type="ECO:0000313" key="9">
    <source>
        <dbReference type="EMBL" id="PSU50382.1"/>
    </source>
</evidence>